<dbReference type="PANTHER" id="PTHR23354:SF62">
    <property type="entry name" value="MUSTARD, ISOFORM V"/>
    <property type="match status" value="1"/>
</dbReference>
<accession>A0ABQ7JDN4</accession>
<sequence>MFDFESWYRYAANAVGEAGSKAATIAKEGFHLYRLIRPDYHEETECSATETVHLVQPNDSSTRQQHATSSGGSFRSGKIEPAIAELHFSKDNLESAIAKLPPHLLADSGSIFEAAVQPGAYPSTHPVSSHLPHRPSMISSLTAPLPSLSEDETPAFNSCKEHCYYKIDGTRVPGILTFTSECITFEPYTHAAAVLERGIGPFQLYIHHLLVEDFKWFLGTTDDGESPEACWSIKFFPSMDGRENYRGGELTLLYNLRERNSPNFPSAPPTTSQSHTNCEIFRSGDSFGGNYKVHPREEFWGTSPQAKDEKNCPRMDNSRVSPQPEDYFTHTFSPMSSSSTSCDLLNLKVDTDRSASPHITSQPPASVSIAGSTATISPHADPPPPLVSTKNGLNFDTMAAEWEQSSPHYDRSIRSIPPSKILHELRLGDASSIPLFERPKVFSPFSTDEPRWTHFPLIPSETPSKMEEDDVEFMEFLKAPPAPISGFEDDLFSDWPVHSNAPLSTEQSPPSDLYTEMKHKKMHVMKSIEEEWDILEPTRNKLETLQCKFSYCCVFQFDDFAKADQALCWLALFLSPDHREQYTITKSKENDPFYTKSLLSPSFSDISSAHFHLPSVQIKQSRRQDFAPFSEVQQENAASVELELWPPEENIFVPKVSFETPKGACPLLDHHVAEQATRHSTHVFEAEKFLSYRRIALNLPPSVAMCKWILAFCPKLHGISFSTFYRQVFEKGSCILLVRDDGGTIFGGFMEELRLHPKYYGSSSTFVFTFKKLPNDTSNKPQIHVYHWAMKNEFFVFSNAQTITIGGGGRYALTIDHDFSRGSSTDCPTFNNPCLASTEDFKVKDFQVWVFDTL</sequence>
<evidence type="ECO:0000259" key="6">
    <source>
        <dbReference type="PROSITE" id="PS51886"/>
    </source>
</evidence>
<evidence type="ECO:0000256" key="2">
    <source>
        <dbReference type="ARBA" id="ARBA00009540"/>
    </source>
</evidence>
<evidence type="ECO:0000256" key="5">
    <source>
        <dbReference type="SAM" id="MobiDB-lite"/>
    </source>
</evidence>
<dbReference type="Pfam" id="PF07534">
    <property type="entry name" value="TLD"/>
    <property type="match status" value="1"/>
</dbReference>
<reference evidence="7 8" key="1">
    <citation type="journal article" date="2020" name="bioRxiv">
        <title>Metabolic contributions of an alphaproteobacterial endosymbiont in the apicomplexan Cardiosporidium cionae.</title>
        <authorList>
            <person name="Hunter E.S."/>
            <person name="Paight C.J."/>
            <person name="Lane C.E."/>
        </authorList>
    </citation>
    <scope>NUCLEOTIDE SEQUENCE [LARGE SCALE GENOMIC DNA]</scope>
    <source>
        <strain evidence="7">ESH_2018</strain>
    </source>
</reference>
<feature type="compositionally biased region" description="Polar residues" evidence="5">
    <location>
        <begin position="357"/>
        <end position="376"/>
    </location>
</feature>
<feature type="domain" description="TLDc" evidence="6">
    <location>
        <begin position="688"/>
        <end position="852"/>
    </location>
</feature>
<evidence type="ECO:0000313" key="7">
    <source>
        <dbReference type="EMBL" id="KAF8821984.1"/>
    </source>
</evidence>
<comment type="caution">
    <text evidence="7">The sequence shown here is derived from an EMBL/GenBank/DDBJ whole genome shotgun (WGS) entry which is preliminary data.</text>
</comment>
<evidence type="ECO:0000256" key="3">
    <source>
        <dbReference type="ARBA" id="ARBA00023128"/>
    </source>
</evidence>
<evidence type="ECO:0000313" key="8">
    <source>
        <dbReference type="Proteomes" id="UP000823046"/>
    </source>
</evidence>
<feature type="region of interest" description="Disordered" evidence="5">
    <location>
        <begin position="354"/>
        <end position="389"/>
    </location>
</feature>
<comment type="subcellular location">
    <subcellularLocation>
        <location evidence="1">Mitochondrion</location>
    </subcellularLocation>
</comment>
<evidence type="ECO:0000256" key="4">
    <source>
        <dbReference type="ARBA" id="ARBA00040604"/>
    </source>
</evidence>
<protein>
    <recommendedName>
        <fullName evidence="4">Oxidation resistance protein 1</fullName>
    </recommendedName>
</protein>
<dbReference type="InterPro" id="IPR006571">
    <property type="entry name" value="TLDc_dom"/>
</dbReference>
<dbReference type="Proteomes" id="UP000823046">
    <property type="component" value="Unassembled WGS sequence"/>
</dbReference>
<organism evidence="7 8">
    <name type="scientific">Cardiosporidium cionae</name>
    <dbReference type="NCBI Taxonomy" id="476202"/>
    <lineage>
        <taxon>Eukaryota</taxon>
        <taxon>Sar</taxon>
        <taxon>Alveolata</taxon>
        <taxon>Apicomplexa</taxon>
        <taxon>Aconoidasida</taxon>
        <taxon>Nephromycida</taxon>
        <taxon>Cardiosporidium</taxon>
    </lineage>
</organism>
<gene>
    <name evidence="7" type="ORF">IE077_001269</name>
</gene>
<feature type="region of interest" description="Disordered" evidence="5">
    <location>
        <begin position="55"/>
        <end position="76"/>
    </location>
</feature>
<dbReference type="EMBL" id="JADAQX010000101">
    <property type="protein sequence ID" value="KAF8821984.1"/>
    <property type="molecule type" value="Genomic_DNA"/>
</dbReference>
<dbReference type="PROSITE" id="PS51886">
    <property type="entry name" value="TLDC"/>
    <property type="match status" value="1"/>
</dbReference>
<feature type="compositionally biased region" description="Polar residues" evidence="5">
    <location>
        <begin position="57"/>
        <end position="73"/>
    </location>
</feature>
<keyword evidence="8" id="KW-1185">Reference proteome</keyword>
<name>A0ABQ7JDN4_9APIC</name>
<proteinExistence type="inferred from homology"/>
<dbReference type="SMART" id="SM00584">
    <property type="entry name" value="TLDc"/>
    <property type="match status" value="1"/>
</dbReference>
<comment type="similarity">
    <text evidence="2">Belongs to the OXR1 family.</text>
</comment>
<keyword evidence="3" id="KW-0496">Mitochondrion</keyword>
<evidence type="ECO:0000256" key="1">
    <source>
        <dbReference type="ARBA" id="ARBA00004173"/>
    </source>
</evidence>
<dbReference type="PANTHER" id="PTHR23354">
    <property type="entry name" value="NUCLEOLAR PROTEIN 7/ESTROGEN RECEPTOR COACTIVATOR-RELATED"/>
    <property type="match status" value="1"/>
</dbReference>